<dbReference type="EMBL" id="JBAHYK010000122">
    <property type="protein sequence ID" value="KAL0578043.1"/>
    <property type="molecule type" value="Genomic_DNA"/>
</dbReference>
<evidence type="ECO:0008006" key="3">
    <source>
        <dbReference type="Google" id="ProtNLM"/>
    </source>
</evidence>
<evidence type="ECO:0000313" key="1">
    <source>
        <dbReference type="EMBL" id="KAL0578043.1"/>
    </source>
</evidence>
<protein>
    <recommendedName>
        <fullName evidence="3">F-box domain-containing protein</fullName>
    </recommendedName>
</protein>
<gene>
    <name evidence="1" type="ORF">V5O48_003948</name>
</gene>
<sequence>MPHSTALASTFPPVESLGRFEDALLLKIIAFLPLDSILAMAHVNARFRGLLQMDTTRPLLIAIGNSRGVPSPPFRYQVLRWWRLLIGLSFLCEACGRESVPLNFSILRHLCSQCTFFASRTPHTFQEVFGESYSKFNGSMERLLYLECGFSVFVPPQYLWDDPTKCLPPPNEDLSPFEVVPTLSGLKAVDVRQRIPFNVDWWQCSLQGRCFEIGIQASPSLWALLEILTGWNREQTLLDVEWHVLRSSFEHTVHGTLCTAIVHYNTPYSRRLSDALAAGVARLRNRMKPTSRILPASRALLAFRPLVEMIVATHEDLLTPRMVSDFLYEQRAPLLRAVDVISKRIADTFIDFEDFHRAYHLLSPSPFQPPSWKEVRTLAVVQVVCNTCGHISVTVAAFLNHLNAGSSLCIHSSWDHIFSLNPGLAAPALVMLADLDPSTASADEMDDLSYIYRCQLCPDHPRHVTGSWREMVSQKPDPSVFIYPQLINVLSRSFIITGPIRNSTTVPQPPTLC</sequence>
<reference evidence="1 2" key="1">
    <citation type="submission" date="2024-02" db="EMBL/GenBank/DDBJ databases">
        <title>A draft genome for the cacao thread blight pathogen Marasmius crinis-equi.</title>
        <authorList>
            <person name="Cohen S.P."/>
            <person name="Baruah I.K."/>
            <person name="Amoako-Attah I."/>
            <person name="Bukari Y."/>
            <person name="Meinhardt L.W."/>
            <person name="Bailey B.A."/>
        </authorList>
    </citation>
    <scope>NUCLEOTIDE SEQUENCE [LARGE SCALE GENOMIC DNA]</scope>
    <source>
        <strain evidence="1 2">GH-76</strain>
    </source>
</reference>
<name>A0ABR3FSC4_9AGAR</name>
<accession>A0ABR3FSC4</accession>
<organism evidence="1 2">
    <name type="scientific">Marasmius crinis-equi</name>
    <dbReference type="NCBI Taxonomy" id="585013"/>
    <lineage>
        <taxon>Eukaryota</taxon>
        <taxon>Fungi</taxon>
        <taxon>Dikarya</taxon>
        <taxon>Basidiomycota</taxon>
        <taxon>Agaricomycotina</taxon>
        <taxon>Agaricomycetes</taxon>
        <taxon>Agaricomycetidae</taxon>
        <taxon>Agaricales</taxon>
        <taxon>Marasmiineae</taxon>
        <taxon>Marasmiaceae</taxon>
        <taxon>Marasmius</taxon>
    </lineage>
</organism>
<proteinExistence type="predicted"/>
<keyword evidence="2" id="KW-1185">Reference proteome</keyword>
<comment type="caution">
    <text evidence="1">The sequence shown here is derived from an EMBL/GenBank/DDBJ whole genome shotgun (WGS) entry which is preliminary data.</text>
</comment>
<dbReference type="Proteomes" id="UP001465976">
    <property type="component" value="Unassembled WGS sequence"/>
</dbReference>
<evidence type="ECO:0000313" key="2">
    <source>
        <dbReference type="Proteomes" id="UP001465976"/>
    </source>
</evidence>